<dbReference type="EMBL" id="BPQH01000001">
    <property type="protein sequence ID" value="GJD47451.1"/>
    <property type="molecule type" value="Genomic_DNA"/>
</dbReference>
<dbReference type="RefSeq" id="WP_128561979.1">
    <property type="nucleotide sequence ID" value="NZ_BPQH01000001.1"/>
</dbReference>
<evidence type="ECO:0000313" key="2">
    <source>
        <dbReference type="EMBL" id="GJD47451.1"/>
    </source>
</evidence>
<feature type="region of interest" description="Disordered" evidence="1">
    <location>
        <begin position="111"/>
        <end position="135"/>
    </location>
</feature>
<feature type="compositionally biased region" description="Low complexity" evidence="1">
    <location>
        <begin position="123"/>
        <end position="135"/>
    </location>
</feature>
<dbReference type="InterPro" id="IPR022062">
    <property type="entry name" value="DUF3618"/>
</dbReference>
<comment type="caution">
    <text evidence="2">The sequence shown here is derived from an EMBL/GenBank/DDBJ whole genome shotgun (WGS) entry which is preliminary data.</text>
</comment>
<name>A0ABQ4QRX8_9HYPH</name>
<proteinExistence type="predicted"/>
<evidence type="ECO:0000313" key="3">
    <source>
        <dbReference type="Proteomes" id="UP001055167"/>
    </source>
</evidence>
<reference evidence="2" key="1">
    <citation type="journal article" date="2021" name="Front. Microbiol.">
        <title>Comprehensive Comparative Genomics and Phenotyping of Methylobacterium Species.</title>
        <authorList>
            <person name="Alessa O."/>
            <person name="Ogura Y."/>
            <person name="Fujitani Y."/>
            <person name="Takami H."/>
            <person name="Hayashi T."/>
            <person name="Sahin N."/>
            <person name="Tani A."/>
        </authorList>
    </citation>
    <scope>NUCLEOTIDE SEQUENCE</scope>
    <source>
        <strain evidence="2">KCTC 52305</strain>
    </source>
</reference>
<evidence type="ECO:0000256" key="1">
    <source>
        <dbReference type="SAM" id="MobiDB-lite"/>
    </source>
</evidence>
<accession>A0ABQ4QRX8</accession>
<sequence length="135" mass="14455">MSQSISDLEHDIEQTRARLDQTIDRIQDRLSPTSIVDEMLGTVRQSPLSGAYDGALAAVRRNPVPVMLIVAGVGWLVHRMAQEAERKRHIRAAVDGAEAVPVIKTGAARVYDPDRPTAHPAADRVAGAGDAGATI</sequence>
<reference evidence="2" key="2">
    <citation type="submission" date="2021-08" db="EMBL/GenBank/DDBJ databases">
        <authorList>
            <person name="Tani A."/>
            <person name="Ola A."/>
            <person name="Ogura Y."/>
            <person name="Katsura K."/>
            <person name="Hayashi T."/>
        </authorList>
    </citation>
    <scope>NUCLEOTIDE SEQUENCE</scope>
    <source>
        <strain evidence="2">KCTC 52305</strain>
    </source>
</reference>
<gene>
    <name evidence="2" type="ORF">OPKNFCMD_0159</name>
</gene>
<dbReference type="Pfam" id="PF12277">
    <property type="entry name" value="DUF3618"/>
    <property type="match status" value="1"/>
</dbReference>
<keyword evidence="3" id="KW-1185">Reference proteome</keyword>
<dbReference type="Proteomes" id="UP001055167">
    <property type="component" value="Unassembled WGS sequence"/>
</dbReference>
<protein>
    <recommendedName>
        <fullName evidence="4">DUF3618 domain-containing protein</fullName>
    </recommendedName>
</protein>
<evidence type="ECO:0008006" key="4">
    <source>
        <dbReference type="Google" id="ProtNLM"/>
    </source>
</evidence>
<organism evidence="2 3">
    <name type="scientific">Methylobacterium crusticola</name>
    <dbReference type="NCBI Taxonomy" id="1697972"/>
    <lineage>
        <taxon>Bacteria</taxon>
        <taxon>Pseudomonadati</taxon>
        <taxon>Pseudomonadota</taxon>
        <taxon>Alphaproteobacteria</taxon>
        <taxon>Hyphomicrobiales</taxon>
        <taxon>Methylobacteriaceae</taxon>
        <taxon>Methylobacterium</taxon>
    </lineage>
</organism>